<dbReference type="PANTHER" id="PTHR42709">
    <property type="entry name" value="ALKALINE PHOSPHATASE LIKE PROTEIN"/>
    <property type="match status" value="1"/>
</dbReference>
<dbReference type="Proteomes" id="UP000199411">
    <property type="component" value="Unassembled WGS sequence"/>
</dbReference>
<feature type="transmembrane region" description="Helical" evidence="6">
    <location>
        <begin position="175"/>
        <end position="195"/>
    </location>
</feature>
<accession>A0A1G6Q205</accession>
<dbReference type="Pfam" id="PF09335">
    <property type="entry name" value="VTT_dom"/>
    <property type="match status" value="1"/>
</dbReference>
<sequence length="201" mass="22274">MSYLIDLADFLVKAIGASGYLGIFFLMFLESSIVPLPGEFVIPPAGYLAAVGKMNLWVVIIDGTLGSLAGALFNYYVSKTLGLKIVLKFSKIFRLEKALKKTVVFFEKHGAISVFVGRLLPTIRHLISIPAGLSKMRVFAFSLFTTLGAFIYTAGLALIGYFVGKNPDLLKYYTHRFSAGLIAFAVILIIGYIFYRRKYDK</sequence>
<name>A0A1G6Q205_9BACT</name>
<keyword evidence="3 6" id="KW-0812">Transmembrane</keyword>
<dbReference type="RefSeq" id="WP_092129309.1">
    <property type="nucleotide sequence ID" value="NZ_FMYU01000010.1"/>
</dbReference>
<feature type="domain" description="VTT" evidence="7">
    <location>
        <begin position="42"/>
        <end position="161"/>
    </location>
</feature>
<dbReference type="OrthoDB" id="9813426at2"/>
<keyword evidence="5 6" id="KW-0472">Membrane</keyword>
<dbReference type="GO" id="GO:0005886">
    <property type="term" value="C:plasma membrane"/>
    <property type="evidence" value="ECO:0007669"/>
    <property type="project" value="UniProtKB-SubCell"/>
</dbReference>
<evidence type="ECO:0000256" key="3">
    <source>
        <dbReference type="ARBA" id="ARBA00022692"/>
    </source>
</evidence>
<protein>
    <submittedName>
        <fullName evidence="8">Membrane protein DedA, SNARE-associated domain</fullName>
    </submittedName>
</protein>
<dbReference type="InterPro" id="IPR032816">
    <property type="entry name" value="VTT_dom"/>
</dbReference>
<evidence type="ECO:0000256" key="4">
    <source>
        <dbReference type="ARBA" id="ARBA00022989"/>
    </source>
</evidence>
<comment type="subcellular location">
    <subcellularLocation>
        <location evidence="1">Cell membrane</location>
        <topology evidence="1">Multi-pass membrane protein</topology>
    </subcellularLocation>
</comment>
<organism evidence="8 9">
    <name type="scientific">Desulfurella multipotens</name>
    <dbReference type="NCBI Taxonomy" id="79269"/>
    <lineage>
        <taxon>Bacteria</taxon>
        <taxon>Pseudomonadati</taxon>
        <taxon>Campylobacterota</taxon>
        <taxon>Desulfurellia</taxon>
        <taxon>Desulfurellales</taxon>
        <taxon>Desulfurellaceae</taxon>
        <taxon>Desulfurella</taxon>
    </lineage>
</organism>
<evidence type="ECO:0000256" key="6">
    <source>
        <dbReference type="SAM" id="Phobius"/>
    </source>
</evidence>
<gene>
    <name evidence="8" type="ORF">SAMN05660835_01485</name>
</gene>
<evidence type="ECO:0000313" key="8">
    <source>
        <dbReference type="EMBL" id="SDC85665.1"/>
    </source>
</evidence>
<feature type="transmembrane region" description="Helical" evidence="6">
    <location>
        <begin position="138"/>
        <end position="163"/>
    </location>
</feature>
<evidence type="ECO:0000259" key="7">
    <source>
        <dbReference type="Pfam" id="PF09335"/>
    </source>
</evidence>
<keyword evidence="4 6" id="KW-1133">Transmembrane helix</keyword>
<evidence type="ECO:0000256" key="5">
    <source>
        <dbReference type="ARBA" id="ARBA00023136"/>
    </source>
</evidence>
<evidence type="ECO:0000313" key="9">
    <source>
        <dbReference type="Proteomes" id="UP000199411"/>
    </source>
</evidence>
<dbReference type="AlphaFoldDB" id="A0A1G6Q205"/>
<dbReference type="PANTHER" id="PTHR42709:SF6">
    <property type="entry name" value="UNDECAPRENYL PHOSPHATE TRANSPORTER A"/>
    <property type="match status" value="1"/>
</dbReference>
<evidence type="ECO:0000256" key="2">
    <source>
        <dbReference type="ARBA" id="ARBA00022475"/>
    </source>
</evidence>
<keyword evidence="9" id="KW-1185">Reference proteome</keyword>
<dbReference type="InterPro" id="IPR051311">
    <property type="entry name" value="DedA_domain"/>
</dbReference>
<keyword evidence="2" id="KW-1003">Cell membrane</keyword>
<evidence type="ECO:0000256" key="1">
    <source>
        <dbReference type="ARBA" id="ARBA00004651"/>
    </source>
</evidence>
<feature type="transmembrane region" description="Helical" evidence="6">
    <location>
        <begin position="12"/>
        <end position="34"/>
    </location>
</feature>
<feature type="transmembrane region" description="Helical" evidence="6">
    <location>
        <begin position="54"/>
        <end position="77"/>
    </location>
</feature>
<reference evidence="9" key="1">
    <citation type="submission" date="2016-10" db="EMBL/GenBank/DDBJ databases">
        <authorList>
            <person name="Varghese N."/>
            <person name="Submissions S."/>
        </authorList>
    </citation>
    <scope>NUCLEOTIDE SEQUENCE [LARGE SCALE GENOMIC DNA]</scope>
    <source>
        <strain evidence="9">DSM 8415</strain>
    </source>
</reference>
<dbReference type="EMBL" id="FMYU01000010">
    <property type="protein sequence ID" value="SDC85665.1"/>
    <property type="molecule type" value="Genomic_DNA"/>
</dbReference>
<proteinExistence type="predicted"/>